<dbReference type="PROSITE" id="PS51257">
    <property type="entry name" value="PROKAR_LIPOPROTEIN"/>
    <property type="match status" value="1"/>
</dbReference>
<keyword evidence="1" id="KW-0812">Transmembrane</keyword>
<reference evidence="2 3" key="1">
    <citation type="journal article" date="2020" name="Front. Plant Sci.">
        <title>Isolation of Rhizosphere Bacteria That Improve Quality and Water Stress Tolerance in Greenhouse Ornamentals.</title>
        <authorList>
            <person name="Nordstedt N.P."/>
            <person name="Jones M.L."/>
        </authorList>
    </citation>
    <scope>NUCLEOTIDE SEQUENCE [LARGE SCALE GENOMIC DNA]</scope>
    <source>
        <strain evidence="2 3">C6C2</strain>
    </source>
</reference>
<comment type="caution">
    <text evidence="2">The sequence shown here is derived from an EMBL/GenBank/DDBJ whole genome shotgun (WGS) entry which is preliminary data.</text>
</comment>
<keyword evidence="1" id="KW-1133">Transmembrane helix</keyword>
<name>A0ABX2M267_9BURK</name>
<keyword evidence="3" id="KW-1185">Reference proteome</keyword>
<evidence type="ECO:0000256" key="1">
    <source>
        <dbReference type="SAM" id="Phobius"/>
    </source>
</evidence>
<accession>A0ABX2M267</accession>
<dbReference type="EMBL" id="JABFMT010000007">
    <property type="protein sequence ID" value="NUU01781.1"/>
    <property type="molecule type" value="Genomic_DNA"/>
</dbReference>
<evidence type="ECO:0000313" key="3">
    <source>
        <dbReference type="Proteomes" id="UP000536746"/>
    </source>
</evidence>
<proteinExistence type="predicted"/>
<feature type="transmembrane region" description="Helical" evidence="1">
    <location>
        <begin position="12"/>
        <end position="32"/>
    </location>
</feature>
<sequence length="412" mass="45192">MDESRGFSRFLAWMTASVALGCLLAAACVVVVDPYRLYQLVRIPGFSDLRPAPEHNQEEIKLTLARKAGANVYVMGNSRAEWGFDPAALARAPGAVPYNLAISGSGIATSRSEFAYLHSRGATPRRIVMGVEFLDFPVDGAAAAPAAAVGKPAGYPIERFKWRFDSLFSLTALSDSVTTLRVQRGLEAPLVTANGFNPMLEYAKYARDEGYYAIFRQRAEDYAASFVRKPRQLAYADSGSSPAREDLRAMIALAGKEKVALQLVIYPYHAQMLALFEQAGLWPLFESWKRMLAEEVAQAQRDYPGVAIELWDFSGFAPYQCEPIPAKGDRRTGTRWYWEAGHFKKALGDLILARLQDDAGSAAPAFGERLTPASLEDNRQRIARERAVCAAAAPSVFTDAGLLVARAARPHS</sequence>
<protein>
    <submittedName>
        <fullName evidence="2">Uncharacterized protein</fullName>
    </submittedName>
</protein>
<keyword evidence="1" id="KW-0472">Membrane</keyword>
<gene>
    <name evidence="2" type="ORF">HNO84_09230</name>
</gene>
<dbReference type="RefSeq" id="WP_079214647.1">
    <property type="nucleotide sequence ID" value="NZ_CP018845.1"/>
</dbReference>
<evidence type="ECO:0000313" key="2">
    <source>
        <dbReference type="EMBL" id="NUU01781.1"/>
    </source>
</evidence>
<dbReference type="Proteomes" id="UP000536746">
    <property type="component" value="Unassembled WGS sequence"/>
</dbReference>
<organism evidence="2 3">
    <name type="scientific">Herbaspirillum robiniae</name>
    <dbReference type="NCBI Taxonomy" id="2014887"/>
    <lineage>
        <taxon>Bacteria</taxon>
        <taxon>Pseudomonadati</taxon>
        <taxon>Pseudomonadota</taxon>
        <taxon>Betaproteobacteria</taxon>
        <taxon>Burkholderiales</taxon>
        <taxon>Oxalobacteraceae</taxon>
        <taxon>Herbaspirillum</taxon>
    </lineage>
</organism>